<dbReference type="AlphaFoldDB" id="A0A1M7N4S5"/>
<evidence type="ECO:0000256" key="1">
    <source>
        <dbReference type="SAM" id="Phobius"/>
    </source>
</evidence>
<name>A0A1M7N4S5_9ACTN</name>
<dbReference type="Proteomes" id="UP000184440">
    <property type="component" value="Unassembled WGS sequence"/>
</dbReference>
<keyword evidence="4" id="KW-1185">Reference proteome</keyword>
<gene>
    <name evidence="3" type="ORF">SAMN05443668_102419</name>
</gene>
<evidence type="ECO:0000313" key="3">
    <source>
        <dbReference type="EMBL" id="SHM98491.1"/>
    </source>
</evidence>
<reference evidence="3 4" key="1">
    <citation type="submission" date="2016-11" db="EMBL/GenBank/DDBJ databases">
        <authorList>
            <person name="Jaros S."/>
            <person name="Januszkiewicz K."/>
            <person name="Wedrychowicz H."/>
        </authorList>
    </citation>
    <scope>NUCLEOTIDE SEQUENCE [LARGE SCALE GENOMIC DNA]</scope>
    <source>
        <strain evidence="3 4">DSM 46144</strain>
    </source>
</reference>
<keyword evidence="1" id="KW-0472">Membrane</keyword>
<evidence type="ECO:0000313" key="4">
    <source>
        <dbReference type="Proteomes" id="UP000184440"/>
    </source>
</evidence>
<evidence type="ECO:0000259" key="2">
    <source>
        <dbReference type="Pfam" id="PF04892"/>
    </source>
</evidence>
<dbReference type="InterPro" id="IPR006976">
    <property type="entry name" value="VanZ-like"/>
</dbReference>
<sequence>MLPIALVAAAVLALAAITWRPLARHAGTHPLVAIGLVLSVAAIAIVTLTPAPAGFANYWQGWGCVQAGWRPDWLPWPFEGRINGRSLNVWMFVPLGAFVALTGTRKPATLWTPFTLSAFALLLPLAVESAQRVLPLDRFCDTRDVADNTYGLVLGIALGLALRPARHRLRRLLPL</sequence>
<dbReference type="OrthoDB" id="3787741at2"/>
<keyword evidence="1" id="KW-0812">Transmembrane</keyword>
<feature type="domain" description="VanZ-like" evidence="2">
    <location>
        <begin position="40"/>
        <end position="160"/>
    </location>
</feature>
<accession>A0A1M7N4S5</accession>
<keyword evidence="1" id="KW-1133">Transmembrane helix</keyword>
<feature type="transmembrane region" description="Helical" evidence="1">
    <location>
        <begin position="110"/>
        <end position="127"/>
    </location>
</feature>
<proteinExistence type="predicted"/>
<feature type="transmembrane region" description="Helical" evidence="1">
    <location>
        <begin position="87"/>
        <end position="104"/>
    </location>
</feature>
<dbReference type="EMBL" id="FRCS01000002">
    <property type="protein sequence ID" value="SHM98491.1"/>
    <property type="molecule type" value="Genomic_DNA"/>
</dbReference>
<protein>
    <submittedName>
        <fullName evidence="3">VanZ like family protein</fullName>
    </submittedName>
</protein>
<feature type="transmembrane region" description="Helical" evidence="1">
    <location>
        <begin position="31"/>
        <end position="51"/>
    </location>
</feature>
<dbReference type="Pfam" id="PF04892">
    <property type="entry name" value="VanZ"/>
    <property type="match status" value="1"/>
</dbReference>
<feature type="transmembrane region" description="Helical" evidence="1">
    <location>
        <begin position="148"/>
        <end position="165"/>
    </location>
</feature>
<organism evidence="3 4">
    <name type="scientific">Cryptosporangium aurantiacum</name>
    <dbReference type="NCBI Taxonomy" id="134849"/>
    <lineage>
        <taxon>Bacteria</taxon>
        <taxon>Bacillati</taxon>
        <taxon>Actinomycetota</taxon>
        <taxon>Actinomycetes</taxon>
        <taxon>Cryptosporangiales</taxon>
        <taxon>Cryptosporangiaceae</taxon>
        <taxon>Cryptosporangium</taxon>
    </lineage>
</organism>
<dbReference type="RefSeq" id="WP_073254146.1">
    <property type="nucleotide sequence ID" value="NZ_FRCS01000002.1"/>
</dbReference>